<dbReference type="FunFam" id="3.40.309.10:FF:000004">
    <property type="entry name" value="Succinate-semialdehyde dehydrogenase I"/>
    <property type="match status" value="1"/>
</dbReference>
<dbReference type="Proteomes" id="UP000272238">
    <property type="component" value="Unassembled WGS sequence"/>
</dbReference>
<evidence type="ECO:0000313" key="5">
    <source>
        <dbReference type="Proteomes" id="UP000272238"/>
    </source>
</evidence>
<dbReference type="InterPro" id="IPR016161">
    <property type="entry name" value="Ald_DH/histidinol_DH"/>
</dbReference>
<name>A0A494YSY4_9BACL</name>
<dbReference type="GO" id="GO:0009450">
    <property type="term" value="P:gamma-aminobutyric acid catabolic process"/>
    <property type="evidence" value="ECO:0007669"/>
    <property type="project" value="TreeGrafter"/>
</dbReference>
<dbReference type="OrthoDB" id="9762913at2"/>
<dbReference type="FunFam" id="3.40.605.10:FF:000007">
    <property type="entry name" value="NAD/NADP-dependent betaine aldehyde dehydrogenase"/>
    <property type="match status" value="1"/>
</dbReference>
<reference evidence="4 5" key="1">
    <citation type="journal article" date="2016" name="Antonie Van Leeuwenhoek">
        <title>Lysinibacillus endophyticus sp. nov., an indole-3-acetic acid producing endophytic bacterium isolated from corn root (Zea mays cv. Xinken-5).</title>
        <authorList>
            <person name="Yu J."/>
            <person name="Guan X."/>
            <person name="Liu C."/>
            <person name="Xiang W."/>
            <person name="Yu Z."/>
            <person name="Liu X."/>
            <person name="Wang G."/>
        </authorList>
    </citation>
    <scope>NUCLEOTIDE SEQUENCE [LARGE SCALE GENOMIC DNA]</scope>
    <source>
        <strain evidence="4 5">DSM 100506</strain>
    </source>
</reference>
<dbReference type="CDD" id="cd07103">
    <property type="entry name" value="ALDH_F5_SSADH_GabD"/>
    <property type="match status" value="1"/>
</dbReference>
<evidence type="ECO:0000313" key="4">
    <source>
        <dbReference type="EMBL" id="RKQ13238.1"/>
    </source>
</evidence>
<keyword evidence="2" id="KW-0560">Oxidoreductase</keyword>
<dbReference type="GO" id="GO:0004777">
    <property type="term" value="F:succinate-semialdehyde dehydrogenase (NAD+) activity"/>
    <property type="evidence" value="ECO:0007669"/>
    <property type="project" value="TreeGrafter"/>
</dbReference>
<evidence type="ECO:0000256" key="2">
    <source>
        <dbReference type="ARBA" id="ARBA00023002"/>
    </source>
</evidence>
<dbReference type="Gene3D" id="3.40.605.10">
    <property type="entry name" value="Aldehyde Dehydrogenase, Chain A, domain 1"/>
    <property type="match status" value="1"/>
</dbReference>
<dbReference type="SUPFAM" id="SSF53720">
    <property type="entry name" value="ALDH-like"/>
    <property type="match status" value="1"/>
</dbReference>
<comment type="caution">
    <text evidence="4">The sequence shown here is derived from an EMBL/GenBank/DDBJ whole genome shotgun (WGS) entry which is preliminary data.</text>
</comment>
<keyword evidence="5" id="KW-1185">Reference proteome</keyword>
<dbReference type="AlphaFoldDB" id="A0A494YSY4"/>
<dbReference type="InterPro" id="IPR016163">
    <property type="entry name" value="Ald_DH_C"/>
</dbReference>
<evidence type="ECO:0000256" key="1">
    <source>
        <dbReference type="ARBA" id="ARBA00009986"/>
    </source>
</evidence>
<dbReference type="RefSeq" id="WP_121215890.1">
    <property type="nucleotide sequence ID" value="NZ_RBZN01000070.1"/>
</dbReference>
<gene>
    <name evidence="4" type="ORF">D8M03_16470</name>
</gene>
<protein>
    <submittedName>
        <fullName evidence="4">NAD-dependent succinate-semialdehyde dehydrogenase</fullName>
    </submittedName>
</protein>
<dbReference type="Pfam" id="PF00171">
    <property type="entry name" value="Aldedh"/>
    <property type="match status" value="1"/>
</dbReference>
<accession>A0A494YSY4</accession>
<dbReference type="Gene3D" id="3.40.309.10">
    <property type="entry name" value="Aldehyde Dehydrogenase, Chain A, domain 2"/>
    <property type="match status" value="1"/>
</dbReference>
<proteinExistence type="inferred from homology"/>
<evidence type="ECO:0000259" key="3">
    <source>
        <dbReference type="Pfam" id="PF00171"/>
    </source>
</evidence>
<dbReference type="InterPro" id="IPR016162">
    <property type="entry name" value="Ald_DH_N"/>
</dbReference>
<dbReference type="PANTHER" id="PTHR43353:SF5">
    <property type="entry name" value="SUCCINATE-SEMIALDEHYDE DEHYDROGENASE, MITOCHONDRIAL"/>
    <property type="match status" value="1"/>
</dbReference>
<sequence length="469" mass="51711">MYINNEWIVTDKKLKVINPSTLEVFAQISQGTKDHAEKTIQAAADAFDGWSGLTGLERSIYLEKVASKILEKKEILAQTITKEMGKAIRNARYEVESTASFFKWFAEEARRTYGEVIPSPKQGKRLMEIKQPVGVVAAITPWNFPLSMGARKLAPALAAGCTVILRPSNASPMSAIELFKIFEECELPKGVVNLLIGPAGEVTEPLLESNEVRKITFTGSTEIGKELANKATNTMKRISMELGGHAPYIVFEDANLKAAVEGALTIKFGCAGQQCTSVNRFYVHEKIYDEFVELYKAATSKLVVQDGLSESTDVGPLINEKAIEKVQEHIDDALVKGAVLVAGGKRVEQTKGYFFEPTIIRDVTDNMKISYEETFGPVAPIFKFSDEKEVLERANNTQYGLAAYFFTQDLSRAYRVAEKLQFGIIGINDPYPFATEGSFGGFKESGVGREGGHGISEYLETKFISTNIS</sequence>
<dbReference type="PANTHER" id="PTHR43353">
    <property type="entry name" value="SUCCINATE-SEMIALDEHYDE DEHYDROGENASE, MITOCHONDRIAL"/>
    <property type="match status" value="1"/>
</dbReference>
<feature type="domain" description="Aldehyde dehydrogenase" evidence="3">
    <location>
        <begin position="11"/>
        <end position="464"/>
    </location>
</feature>
<comment type="similarity">
    <text evidence="1">Belongs to the aldehyde dehydrogenase family.</text>
</comment>
<organism evidence="4 5">
    <name type="scientific">Ureibacillus endophyticus</name>
    <dbReference type="NCBI Taxonomy" id="1978490"/>
    <lineage>
        <taxon>Bacteria</taxon>
        <taxon>Bacillati</taxon>
        <taxon>Bacillota</taxon>
        <taxon>Bacilli</taxon>
        <taxon>Bacillales</taxon>
        <taxon>Caryophanaceae</taxon>
        <taxon>Ureibacillus</taxon>
    </lineage>
</organism>
<dbReference type="InterPro" id="IPR050740">
    <property type="entry name" value="Aldehyde_DH_Superfamily"/>
</dbReference>
<dbReference type="EMBL" id="RBZN01000070">
    <property type="protein sequence ID" value="RKQ13238.1"/>
    <property type="molecule type" value="Genomic_DNA"/>
</dbReference>
<dbReference type="InterPro" id="IPR015590">
    <property type="entry name" value="Aldehyde_DH_dom"/>
</dbReference>